<keyword evidence="1" id="KW-1133">Transmembrane helix</keyword>
<dbReference type="RefSeq" id="XP_067175046.1">
    <property type="nucleotide sequence ID" value="XM_067319671.1"/>
</dbReference>
<keyword evidence="1" id="KW-0812">Transmembrane</keyword>
<keyword evidence="1" id="KW-0472">Membrane</keyword>
<dbReference type="Pfam" id="PF01105">
    <property type="entry name" value="EMP24_GP25L"/>
    <property type="match status" value="1"/>
</dbReference>
<dbReference type="KEGG" id="lmat:92512183"/>
<comment type="caution">
    <text evidence="3">The sequence shown here is derived from an EMBL/GenBank/DDBJ whole genome shotgun (WGS) entry which is preliminary data.</text>
</comment>
<dbReference type="InterPro" id="IPR009038">
    <property type="entry name" value="GOLD_dom"/>
</dbReference>
<evidence type="ECO:0000256" key="1">
    <source>
        <dbReference type="SAM" id="Phobius"/>
    </source>
</evidence>
<feature type="transmembrane region" description="Helical" evidence="1">
    <location>
        <begin position="70"/>
        <end position="90"/>
    </location>
</feature>
<evidence type="ECO:0000313" key="3">
    <source>
        <dbReference type="EMBL" id="KAG5468108.1"/>
    </source>
</evidence>
<evidence type="ECO:0000313" key="4">
    <source>
        <dbReference type="Proteomes" id="UP000673552"/>
    </source>
</evidence>
<proteinExistence type="predicted"/>
<dbReference type="AlphaFoldDB" id="A0A836GQH8"/>
<sequence length="103" mass="12049">MIQSLFRASRAADLRALLDQEQLVTSEEVQRQLEEIKNLQKQLFEVYDGFEHLEERFRCMRATAERTVSRIWICTTVTLVTMGGTIWLTFTKTKGIVIKKKLI</sequence>
<feature type="domain" description="GOLD" evidence="2">
    <location>
        <begin position="20"/>
        <end position="90"/>
    </location>
</feature>
<keyword evidence="4" id="KW-1185">Reference proteome</keyword>
<dbReference type="OrthoDB" id="261775at2759"/>
<protein>
    <recommendedName>
        <fullName evidence="2">GOLD domain-containing protein</fullName>
    </recommendedName>
</protein>
<dbReference type="GeneID" id="92512183"/>
<dbReference type="EMBL" id="JAFEUZ010000034">
    <property type="protein sequence ID" value="KAG5468108.1"/>
    <property type="molecule type" value="Genomic_DNA"/>
</dbReference>
<organism evidence="3 4">
    <name type="scientific">Leishmania martiniquensis</name>
    <dbReference type="NCBI Taxonomy" id="1580590"/>
    <lineage>
        <taxon>Eukaryota</taxon>
        <taxon>Discoba</taxon>
        <taxon>Euglenozoa</taxon>
        <taxon>Kinetoplastea</taxon>
        <taxon>Metakinetoplastina</taxon>
        <taxon>Trypanosomatida</taxon>
        <taxon>Trypanosomatidae</taxon>
        <taxon>Leishmaniinae</taxon>
        <taxon>Leishmania</taxon>
    </lineage>
</organism>
<dbReference type="Proteomes" id="UP000673552">
    <property type="component" value="Chromosome 34"/>
</dbReference>
<accession>A0A836GQH8</accession>
<evidence type="ECO:0000259" key="2">
    <source>
        <dbReference type="Pfam" id="PF01105"/>
    </source>
</evidence>
<reference evidence="3 4" key="1">
    <citation type="submission" date="2021-03" db="EMBL/GenBank/DDBJ databases">
        <title>Leishmania (Mundinia) martiniquensis Genome sequencing and assembly.</title>
        <authorList>
            <person name="Almutairi H."/>
            <person name="Gatherer D."/>
        </authorList>
    </citation>
    <scope>NUCLEOTIDE SEQUENCE [LARGE SCALE GENOMIC DNA]</scope>
    <source>
        <strain evidence="3">LSCM1</strain>
    </source>
</reference>
<name>A0A836GQH8_9TRYP</name>
<gene>
    <name evidence="3" type="ORF">LSCM1_02079</name>
</gene>